<dbReference type="KEGG" id="pfm:Pyrfu_1975"/>
<reference evidence="1 2" key="1">
    <citation type="journal article" date="2011" name="Stand. Genomic Sci.">
        <title>Complete genome sequence of the hyperthermophilic chemolithoautotroph Pyrolobus fumarii type strain (1A).</title>
        <authorList>
            <person name="Anderson I."/>
            <person name="Goker M."/>
            <person name="Nolan M."/>
            <person name="Lucas S."/>
            <person name="Hammon N."/>
            <person name="Deshpande S."/>
            <person name="Cheng J.F."/>
            <person name="Tapia R."/>
            <person name="Han C."/>
            <person name="Goodwin L."/>
            <person name="Pitluck S."/>
            <person name="Huntemann M."/>
            <person name="Liolios K."/>
            <person name="Ivanova N."/>
            <person name="Pagani I."/>
            <person name="Mavromatis K."/>
            <person name="Ovchinikova G."/>
            <person name="Pati A."/>
            <person name="Chen A."/>
            <person name="Palaniappan K."/>
            <person name="Land M."/>
            <person name="Hauser L."/>
            <person name="Brambilla E.M."/>
            <person name="Huber H."/>
            <person name="Yasawong M."/>
            <person name="Rohde M."/>
            <person name="Spring S."/>
            <person name="Abt B."/>
            <person name="Sikorski J."/>
            <person name="Wirth R."/>
            <person name="Detter J.C."/>
            <person name="Woyke T."/>
            <person name="Bristow J."/>
            <person name="Eisen J.A."/>
            <person name="Markowitz V."/>
            <person name="Hugenholtz P."/>
            <person name="Kyrpides N.C."/>
            <person name="Klenk H.P."/>
            <person name="Lapidus A."/>
        </authorList>
    </citation>
    <scope>NUCLEOTIDE SEQUENCE [LARGE SCALE GENOMIC DNA]</scope>
    <source>
        <strain evidence="2">DSM 11204 / 1A</strain>
    </source>
</reference>
<evidence type="ECO:0000313" key="1">
    <source>
        <dbReference type="EMBL" id="AEM39828.1"/>
    </source>
</evidence>
<proteinExistence type="predicted"/>
<accession>G0EDM4</accession>
<dbReference type="AlphaFoldDB" id="G0EDM4"/>
<protein>
    <submittedName>
        <fullName evidence="1">Uncharacterized protein</fullName>
    </submittedName>
</protein>
<dbReference type="Proteomes" id="UP000001037">
    <property type="component" value="Chromosome"/>
</dbReference>
<name>G0EDM4_PYRF1</name>
<keyword evidence="2" id="KW-1185">Reference proteome</keyword>
<dbReference type="HOGENOM" id="CLU_2597886_0_0_2"/>
<dbReference type="EMBL" id="CP002838">
    <property type="protein sequence ID" value="AEM39828.1"/>
    <property type="molecule type" value="Genomic_DNA"/>
</dbReference>
<dbReference type="InParanoid" id="G0EDM4"/>
<organism evidence="1 2">
    <name type="scientific">Pyrolobus fumarii (strain DSM 11204 / 1A)</name>
    <dbReference type="NCBI Taxonomy" id="694429"/>
    <lineage>
        <taxon>Archaea</taxon>
        <taxon>Thermoproteota</taxon>
        <taxon>Thermoprotei</taxon>
        <taxon>Desulfurococcales</taxon>
        <taxon>Pyrodictiaceae</taxon>
        <taxon>Pyrolobus</taxon>
    </lineage>
</organism>
<sequence length="79" mass="8963">MPMAPPSRIVDVGGVYDTLGMVLWRVRMRETGRCRWREGCGAGLDCRIVRKAGMERVVRFRHGVRGGLLGAWWYRVVSG</sequence>
<gene>
    <name evidence="1" type="ordered locus">Pyrfu_1975</name>
</gene>
<evidence type="ECO:0000313" key="2">
    <source>
        <dbReference type="Proteomes" id="UP000001037"/>
    </source>
</evidence>